<proteinExistence type="inferred from homology"/>
<evidence type="ECO:0000256" key="1">
    <source>
        <dbReference type="ARBA" id="ARBA00004141"/>
    </source>
</evidence>
<reference evidence="9" key="1">
    <citation type="submission" date="2022-11" db="UniProtKB">
        <authorList>
            <consortium name="WormBaseParasite"/>
        </authorList>
    </citation>
    <scope>IDENTIFICATION</scope>
</reference>
<dbReference type="PANTHER" id="PTHR10165:SF103">
    <property type="entry name" value="PHOSPHOLIPID PHOSPHATASE HOMOLOG 1.2 HOMOLOG"/>
    <property type="match status" value="1"/>
</dbReference>
<feature type="transmembrane region" description="Helical" evidence="6">
    <location>
        <begin position="140"/>
        <end position="160"/>
    </location>
</feature>
<dbReference type="GO" id="GO:0007165">
    <property type="term" value="P:signal transduction"/>
    <property type="evidence" value="ECO:0007669"/>
    <property type="project" value="TreeGrafter"/>
</dbReference>
<dbReference type="GO" id="GO:0005886">
    <property type="term" value="C:plasma membrane"/>
    <property type="evidence" value="ECO:0007669"/>
    <property type="project" value="TreeGrafter"/>
</dbReference>
<feature type="domain" description="Phosphatidic acid phosphatase type 2/haloperoxidase" evidence="7">
    <location>
        <begin position="143"/>
        <end position="289"/>
    </location>
</feature>
<dbReference type="InterPro" id="IPR043216">
    <property type="entry name" value="PAP-like"/>
</dbReference>
<feature type="transmembrane region" description="Helical" evidence="6">
    <location>
        <begin position="274"/>
        <end position="291"/>
    </location>
</feature>
<evidence type="ECO:0000313" key="8">
    <source>
        <dbReference type="Proteomes" id="UP000887574"/>
    </source>
</evidence>
<evidence type="ECO:0000256" key="3">
    <source>
        <dbReference type="ARBA" id="ARBA00022692"/>
    </source>
</evidence>
<comment type="subcellular location">
    <subcellularLocation>
        <location evidence="1">Membrane</location>
        <topology evidence="1">Multi-pass membrane protein</topology>
    </subcellularLocation>
</comment>
<keyword evidence="4 6" id="KW-1133">Transmembrane helix</keyword>
<evidence type="ECO:0000256" key="5">
    <source>
        <dbReference type="ARBA" id="ARBA00023136"/>
    </source>
</evidence>
<dbReference type="Proteomes" id="UP000887574">
    <property type="component" value="Unplaced"/>
</dbReference>
<feature type="transmembrane region" description="Helical" evidence="6">
    <location>
        <begin position="21"/>
        <end position="42"/>
    </location>
</feature>
<evidence type="ECO:0000256" key="4">
    <source>
        <dbReference type="ARBA" id="ARBA00022989"/>
    </source>
</evidence>
<dbReference type="AlphaFoldDB" id="A0A915DSI0"/>
<feature type="transmembrane region" description="Helical" evidence="6">
    <location>
        <begin position="244"/>
        <end position="262"/>
    </location>
</feature>
<feature type="transmembrane region" description="Helical" evidence="6">
    <location>
        <begin position="65"/>
        <end position="86"/>
    </location>
</feature>
<accession>A0A915DSI0</accession>
<dbReference type="WBParaSite" id="jg2268">
    <property type="protein sequence ID" value="jg2268"/>
    <property type="gene ID" value="jg2268"/>
</dbReference>
<evidence type="ECO:0000256" key="2">
    <source>
        <dbReference type="ARBA" id="ARBA00008816"/>
    </source>
</evidence>
<dbReference type="SMART" id="SM00014">
    <property type="entry name" value="acidPPc"/>
    <property type="match status" value="1"/>
</dbReference>
<dbReference type="GO" id="GO:0046839">
    <property type="term" value="P:phospholipid dephosphorylation"/>
    <property type="evidence" value="ECO:0007669"/>
    <property type="project" value="TreeGrafter"/>
</dbReference>
<keyword evidence="3 6" id="KW-0812">Transmembrane</keyword>
<dbReference type="InterPro" id="IPR036938">
    <property type="entry name" value="PAP2/HPO_sf"/>
</dbReference>
<protein>
    <submittedName>
        <fullName evidence="9">Phosphatidic acid phosphatase type 2/haloperoxidase domain-containing protein</fullName>
    </submittedName>
</protein>
<dbReference type="PANTHER" id="PTHR10165">
    <property type="entry name" value="LIPID PHOSPHATE PHOSPHATASE"/>
    <property type="match status" value="1"/>
</dbReference>
<comment type="similarity">
    <text evidence="2">Belongs to the PA-phosphatase related phosphoesterase family.</text>
</comment>
<feature type="transmembrane region" description="Helical" evidence="6">
    <location>
        <begin position="209"/>
        <end position="232"/>
    </location>
</feature>
<dbReference type="Pfam" id="PF01569">
    <property type="entry name" value="PAP2"/>
    <property type="match status" value="1"/>
</dbReference>
<evidence type="ECO:0000313" key="9">
    <source>
        <dbReference type="WBParaSite" id="jg2268"/>
    </source>
</evidence>
<name>A0A915DSI0_9BILA</name>
<dbReference type="InterPro" id="IPR000326">
    <property type="entry name" value="PAP2/HPO"/>
</dbReference>
<sequence>MNILEKELMAEKGKVKSSAILLVHALIALASGCLMRFVRYILQPVKRGFFCGDTSIRLPYRSSSIPFSIFSLIVFPIVVLTLAIFFRKFRNSEKEEKNGIGNQKTVILVELYVRSRKLRCYKEKYEINGRILDTTLVRMIQFFLIFVLGFSITGWFASFVKNSTGRLRPHFLDVCKPNVDLKNCSAFQFIDEYVCSSPESSSKIIDSRLSFFSGHSSSAFYCAAFLAIYIHARVGQFEVSWTPFFALIYAIFFVCAALVGISRVVDHKHHTSDVVVGGFVGIVMAALMVYCNNIF</sequence>
<dbReference type="PROSITE" id="PS51257">
    <property type="entry name" value="PROKAR_LIPOPROTEIN"/>
    <property type="match status" value="1"/>
</dbReference>
<keyword evidence="5 6" id="KW-0472">Membrane</keyword>
<evidence type="ECO:0000259" key="7">
    <source>
        <dbReference type="SMART" id="SM00014"/>
    </source>
</evidence>
<keyword evidence="8" id="KW-1185">Reference proteome</keyword>
<evidence type="ECO:0000256" key="6">
    <source>
        <dbReference type="SAM" id="Phobius"/>
    </source>
</evidence>
<dbReference type="SUPFAM" id="SSF48317">
    <property type="entry name" value="Acid phosphatase/Vanadium-dependent haloperoxidase"/>
    <property type="match status" value="1"/>
</dbReference>
<dbReference type="GO" id="GO:0008195">
    <property type="term" value="F:phosphatidate phosphatase activity"/>
    <property type="evidence" value="ECO:0007669"/>
    <property type="project" value="TreeGrafter"/>
</dbReference>
<dbReference type="Gene3D" id="1.20.144.10">
    <property type="entry name" value="Phosphatidic acid phosphatase type 2/haloperoxidase"/>
    <property type="match status" value="1"/>
</dbReference>
<dbReference type="GO" id="GO:0006644">
    <property type="term" value="P:phospholipid metabolic process"/>
    <property type="evidence" value="ECO:0007669"/>
    <property type="project" value="InterPro"/>
</dbReference>
<organism evidence="8 9">
    <name type="scientific">Ditylenchus dipsaci</name>
    <dbReference type="NCBI Taxonomy" id="166011"/>
    <lineage>
        <taxon>Eukaryota</taxon>
        <taxon>Metazoa</taxon>
        <taxon>Ecdysozoa</taxon>
        <taxon>Nematoda</taxon>
        <taxon>Chromadorea</taxon>
        <taxon>Rhabditida</taxon>
        <taxon>Tylenchina</taxon>
        <taxon>Tylenchomorpha</taxon>
        <taxon>Sphaerularioidea</taxon>
        <taxon>Anguinidae</taxon>
        <taxon>Anguininae</taxon>
        <taxon>Ditylenchus</taxon>
    </lineage>
</organism>